<dbReference type="PANTHER" id="PTHR30160:SF1">
    <property type="entry name" value="LIPOPOLYSACCHARIDE 1,2-N-ACETYLGLUCOSAMINETRANSFERASE-RELATED"/>
    <property type="match status" value="1"/>
</dbReference>
<dbReference type="SUPFAM" id="SSF53756">
    <property type="entry name" value="UDP-Glycosyltransferase/glycogen phosphorylase"/>
    <property type="match status" value="1"/>
</dbReference>
<dbReference type="InterPro" id="IPR051199">
    <property type="entry name" value="LPS_LOS_Heptosyltrfase"/>
</dbReference>
<dbReference type="GO" id="GO:0009244">
    <property type="term" value="P:lipopolysaccharide core region biosynthetic process"/>
    <property type="evidence" value="ECO:0007669"/>
    <property type="project" value="TreeGrafter"/>
</dbReference>
<dbReference type="EMBL" id="JACIJR010000005">
    <property type="protein sequence ID" value="MBB5729840.1"/>
    <property type="molecule type" value="Genomic_DNA"/>
</dbReference>
<dbReference type="Gene3D" id="3.40.50.2000">
    <property type="entry name" value="Glycogen Phosphorylase B"/>
    <property type="match status" value="2"/>
</dbReference>
<keyword evidence="4" id="KW-1185">Reference proteome</keyword>
<dbReference type="RefSeq" id="WP_157176008.1">
    <property type="nucleotide sequence ID" value="NZ_WRPJ01000002.1"/>
</dbReference>
<proteinExistence type="predicted"/>
<keyword evidence="2 3" id="KW-0808">Transferase</keyword>
<gene>
    <name evidence="3" type="ORF">FHS99_002336</name>
</gene>
<organism evidence="3 4">
    <name type="scientific">Sphingomonas prati</name>
    <dbReference type="NCBI Taxonomy" id="1843237"/>
    <lineage>
        <taxon>Bacteria</taxon>
        <taxon>Pseudomonadati</taxon>
        <taxon>Pseudomonadota</taxon>
        <taxon>Alphaproteobacteria</taxon>
        <taxon>Sphingomonadales</taxon>
        <taxon>Sphingomonadaceae</taxon>
        <taxon>Sphingomonas</taxon>
    </lineage>
</organism>
<dbReference type="AlphaFoldDB" id="A0A7W9BTI9"/>
<dbReference type="CDD" id="cd03789">
    <property type="entry name" value="GT9_LPS_heptosyltransferase"/>
    <property type="match status" value="1"/>
</dbReference>
<evidence type="ECO:0000313" key="3">
    <source>
        <dbReference type="EMBL" id="MBB5729840.1"/>
    </source>
</evidence>
<dbReference type="Proteomes" id="UP000546701">
    <property type="component" value="Unassembled WGS sequence"/>
</dbReference>
<evidence type="ECO:0000313" key="4">
    <source>
        <dbReference type="Proteomes" id="UP000546701"/>
    </source>
</evidence>
<comment type="caution">
    <text evidence="3">The sequence shown here is derived from an EMBL/GenBank/DDBJ whole genome shotgun (WGS) entry which is preliminary data.</text>
</comment>
<name>A0A7W9BTI9_9SPHN</name>
<dbReference type="PANTHER" id="PTHR30160">
    <property type="entry name" value="TETRAACYLDISACCHARIDE 4'-KINASE-RELATED"/>
    <property type="match status" value="1"/>
</dbReference>
<reference evidence="3 4" key="1">
    <citation type="submission" date="2020-08" db="EMBL/GenBank/DDBJ databases">
        <title>Genomic Encyclopedia of Type Strains, Phase IV (KMG-IV): sequencing the most valuable type-strain genomes for metagenomic binning, comparative biology and taxonomic classification.</title>
        <authorList>
            <person name="Goeker M."/>
        </authorList>
    </citation>
    <scope>NUCLEOTIDE SEQUENCE [LARGE SCALE GENOMIC DNA]</scope>
    <source>
        <strain evidence="3 4">DSM 103336</strain>
    </source>
</reference>
<evidence type="ECO:0000256" key="1">
    <source>
        <dbReference type="ARBA" id="ARBA00022676"/>
    </source>
</evidence>
<protein>
    <submittedName>
        <fullName evidence="3">ADP-heptose:LPS heptosyltransferase</fullName>
    </submittedName>
</protein>
<dbReference type="OrthoDB" id="7531264at2"/>
<sequence>MLLDGIRICCVALDRGTHVPGSDRLSRHVFNVWVDFGDLTSGRHDLELRFFDDDDTASVRTHHERVVVATPLDEATFANSDAVLHLPPGDGPLETRVAARPTMVRPARRPPLLQPPRAVLVQRMDQLGDLAISVPALLRLRALFPDARIVGLVTPANADLARTMTVFDDIVVAEFPDGTGAGHRVMTLTDQIALRDRLAGFAFEIAIDLSESSASRALLPLSGAPFLYGFGSGEFRYLTAQVEGYTHDRSNRHETVPHGLKLVALVEWLATLLGDHAVVVRRPELDRARLGTFGIGEAERYVVLHDGARLPFARWQHYADLATMVQAETGLRVVLITDGSAHDADDGIVRIGGRIPFDDFDALLSFCDAFVGNDSGPKHLAALRGVPVISLHMARTNWGEWGQEGRGVILSRKVPCAGCLIAQDPGLCGKQFACITDIAPREVLAALQDILGASLGCANAGANLS</sequence>
<keyword evidence="1" id="KW-0328">Glycosyltransferase</keyword>
<dbReference type="Pfam" id="PF01075">
    <property type="entry name" value="Glyco_transf_9"/>
    <property type="match status" value="1"/>
</dbReference>
<dbReference type="InterPro" id="IPR002201">
    <property type="entry name" value="Glyco_trans_9"/>
</dbReference>
<dbReference type="GO" id="GO:0005829">
    <property type="term" value="C:cytosol"/>
    <property type="evidence" value="ECO:0007669"/>
    <property type="project" value="TreeGrafter"/>
</dbReference>
<dbReference type="GO" id="GO:0008713">
    <property type="term" value="F:ADP-heptose-lipopolysaccharide heptosyltransferase activity"/>
    <property type="evidence" value="ECO:0007669"/>
    <property type="project" value="TreeGrafter"/>
</dbReference>
<evidence type="ECO:0000256" key="2">
    <source>
        <dbReference type="ARBA" id="ARBA00022679"/>
    </source>
</evidence>
<accession>A0A7W9BTI9</accession>